<feature type="transmembrane region" description="Helical" evidence="5">
    <location>
        <begin position="12"/>
        <end position="43"/>
    </location>
</feature>
<dbReference type="Pfam" id="PF01040">
    <property type="entry name" value="UbiA"/>
    <property type="match status" value="1"/>
</dbReference>
<feature type="transmembrane region" description="Helical" evidence="5">
    <location>
        <begin position="83"/>
        <end position="102"/>
    </location>
</feature>
<evidence type="ECO:0000256" key="2">
    <source>
        <dbReference type="ARBA" id="ARBA00022692"/>
    </source>
</evidence>
<feature type="transmembrane region" description="Helical" evidence="5">
    <location>
        <begin position="123"/>
        <end position="143"/>
    </location>
</feature>
<evidence type="ECO:0000256" key="5">
    <source>
        <dbReference type="SAM" id="Phobius"/>
    </source>
</evidence>
<proteinExistence type="predicted"/>
<dbReference type="InterPro" id="IPR000537">
    <property type="entry name" value="UbiA_prenyltransferase"/>
</dbReference>
<dbReference type="GO" id="GO:0016020">
    <property type="term" value="C:membrane"/>
    <property type="evidence" value="ECO:0007669"/>
    <property type="project" value="UniProtKB-SubCell"/>
</dbReference>
<evidence type="ECO:0000256" key="3">
    <source>
        <dbReference type="ARBA" id="ARBA00022989"/>
    </source>
</evidence>
<evidence type="ECO:0000256" key="1">
    <source>
        <dbReference type="ARBA" id="ARBA00004141"/>
    </source>
</evidence>
<dbReference type="EMBL" id="CAFBLM010000077">
    <property type="protein sequence ID" value="CAB4879657.1"/>
    <property type="molecule type" value="Genomic_DNA"/>
</dbReference>
<evidence type="ECO:0000313" key="6">
    <source>
        <dbReference type="EMBL" id="CAB4879657.1"/>
    </source>
</evidence>
<gene>
    <name evidence="6" type="ORF">UFOPK3401_01329</name>
</gene>
<dbReference type="AlphaFoldDB" id="A0A6J7E969"/>
<name>A0A6J7E969_9ZZZZ</name>
<keyword evidence="4 5" id="KW-0472">Membrane</keyword>
<dbReference type="GO" id="GO:0016765">
    <property type="term" value="F:transferase activity, transferring alkyl or aryl (other than methyl) groups"/>
    <property type="evidence" value="ECO:0007669"/>
    <property type="project" value="InterPro"/>
</dbReference>
<evidence type="ECO:0000256" key="4">
    <source>
        <dbReference type="ARBA" id="ARBA00023136"/>
    </source>
</evidence>
<organism evidence="6">
    <name type="scientific">freshwater metagenome</name>
    <dbReference type="NCBI Taxonomy" id="449393"/>
    <lineage>
        <taxon>unclassified sequences</taxon>
        <taxon>metagenomes</taxon>
        <taxon>ecological metagenomes</taxon>
    </lineage>
</organism>
<keyword evidence="3 5" id="KW-1133">Transmembrane helix</keyword>
<comment type="subcellular location">
    <subcellularLocation>
        <location evidence="1">Membrane</location>
        <topology evidence="1">Multi-pass membrane protein</topology>
    </subcellularLocation>
</comment>
<protein>
    <submittedName>
        <fullName evidence="6">Unannotated protein</fullName>
    </submittedName>
</protein>
<feature type="transmembrane region" description="Helical" evidence="5">
    <location>
        <begin position="55"/>
        <end position="77"/>
    </location>
</feature>
<accession>A0A6J7E969</accession>
<reference evidence="6" key="1">
    <citation type="submission" date="2020-05" db="EMBL/GenBank/DDBJ databases">
        <authorList>
            <person name="Chiriac C."/>
            <person name="Salcher M."/>
            <person name="Ghai R."/>
            <person name="Kavagutti S V."/>
        </authorList>
    </citation>
    <scope>NUCLEOTIDE SEQUENCE</scope>
</reference>
<sequence length="147" mass="15423">MAGTITESTLKICVVVALVSALIISLVSPLGISGSAVHFLALLSATAYNVKLKSTVFSVVPYVFSFGALPWAIYLAAGTHPPTWIVLGFILFASAFHFLNVLKDLETDVAQQVMGLPQVIGRTKSIVTAAILVVLGIVDVVVANTVL</sequence>
<keyword evidence="2 5" id="KW-0812">Transmembrane</keyword>